<sequence length="107" mass="12394">MNKSTSLKNNKLPILINRLAIVLKEERRSNRWLASEIGFTETTVSKWVNNAKQPNVFVFYLIALILRRDLKDLFVSSEEISDKERVSQVKILMGMVEKGKRTGKDKK</sequence>
<feature type="domain" description="HTH cro/C1-type" evidence="1">
    <location>
        <begin position="33"/>
        <end position="73"/>
    </location>
</feature>
<keyword evidence="3" id="KW-1185">Reference proteome</keyword>
<dbReference type="InterPro" id="IPR001387">
    <property type="entry name" value="Cro/C1-type_HTH"/>
</dbReference>
<proteinExistence type="predicted"/>
<dbReference type="RefSeq" id="WP_231004559.1">
    <property type="nucleotide sequence ID" value="NZ_JAJNEC010000005.1"/>
</dbReference>
<dbReference type="EMBL" id="JAJNEC010000005">
    <property type="protein sequence ID" value="MCD2423295.1"/>
    <property type="molecule type" value="Genomic_DNA"/>
</dbReference>
<accession>A0ABS8PR21</accession>
<reference evidence="2 3" key="1">
    <citation type="submission" date="2021-11" db="EMBL/GenBank/DDBJ databases">
        <title>Genomic of Niabella pedocola.</title>
        <authorList>
            <person name="Wu T."/>
        </authorList>
    </citation>
    <scope>NUCLEOTIDE SEQUENCE [LARGE SCALE GENOMIC DNA]</scope>
    <source>
        <strain evidence="2 3">JCM 31011</strain>
    </source>
</reference>
<gene>
    <name evidence="2" type="ORF">LQ567_11030</name>
</gene>
<organism evidence="2 3">
    <name type="scientific">Niabella pedocola</name>
    <dbReference type="NCBI Taxonomy" id="1752077"/>
    <lineage>
        <taxon>Bacteria</taxon>
        <taxon>Pseudomonadati</taxon>
        <taxon>Bacteroidota</taxon>
        <taxon>Chitinophagia</taxon>
        <taxon>Chitinophagales</taxon>
        <taxon>Chitinophagaceae</taxon>
        <taxon>Niabella</taxon>
    </lineage>
</organism>
<name>A0ABS8PR21_9BACT</name>
<evidence type="ECO:0000313" key="3">
    <source>
        <dbReference type="Proteomes" id="UP001199816"/>
    </source>
</evidence>
<comment type="caution">
    <text evidence="2">The sequence shown here is derived from an EMBL/GenBank/DDBJ whole genome shotgun (WGS) entry which is preliminary data.</text>
</comment>
<dbReference type="PROSITE" id="PS50943">
    <property type="entry name" value="HTH_CROC1"/>
    <property type="match status" value="1"/>
</dbReference>
<evidence type="ECO:0000259" key="1">
    <source>
        <dbReference type="PROSITE" id="PS50943"/>
    </source>
</evidence>
<evidence type="ECO:0000313" key="2">
    <source>
        <dbReference type="EMBL" id="MCD2423295.1"/>
    </source>
</evidence>
<dbReference type="Gene3D" id="1.10.260.40">
    <property type="entry name" value="lambda repressor-like DNA-binding domains"/>
    <property type="match status" value="1"/>
</dbReference>
<protein>
    <recommendedName>
        <fullName evidence="1">HTH cro/C1-type domain-containing protein</fullName>
    </recommendedName>
</protein>
<dbReference type="InterPro" id="IPR010982">
    <property type="entry name" value="Lambda_DNA-bd_dom_sf"/>
</dbReference>
<dbReference type="SUPFAM" id="SSF47413">
    <property type="entry name" value="lambda repressor-like DNA-binding domains"/>
    <property type="match status" value="1"/>
</dbReference>
<dbReference type="Proteomes" id="UP001199816">
    <property type="component" value="Unassembled WGS sequence"/>
</dbReference>